<accession>A0ABX0HMV2</accession>
<evidence type="ECO:0000259" key="1">
    <source>
        <dbReference type="Pfam" id="PF03372"/>
    </source>
</evidence>
<keyword evidence="3" id="KW-1185">Reference proteome</keyword>
<dbReference type="EMBL" id="VCJR02000001">
    <property type="protein sequence ID" value="NHK27879.1"/>
    <property type="molecule type" value="Genomic_DNA"/>
</dbReference>
<organism evidence="2 3">
    <name type="scientific">Aquisalinus luteolus</name>
    <dbReference type="NCBI Taxonomy" id="1566827"/>
    <lineage>
        <taxon>Bacteria</taxon>
        <taxon>Pseudomonadati</taxon>
        <taxon>Pseudomonadota</taxon>
        <taxon>Alphaproteobacteria</taxon>
        <taxon>Parvularculales</taxon>
        <taxon>Parvularculaceae</taxon>
        <taxon>Aquisalinus</taxon>
    </lineage>
</organism>
<name>A0ABX0HMV2_9PROT</name>
<reference evidence="2 3" key="1">
    <citation type="submission" date="2020-02" db="EMBL/GenBank/DDBJ databases">
        <title>Genome sequence of Parvularcula flava strain NH6-79.</title>
        <authorList>
            <person name="Abdul Karim M.H."/>
            <person name="Lam M.Q."/>
            <person name="Chen S.J."/>
            <person name="Yahya A."/>
            <person name="Shahir S."/>
            <person name="Shamsir M.S."/>
            <person name="Chong C.S."/>
        </authorList>
    </citation>
    <scope>NUCLEOTIDE SEQUENCE [LARGE SCALE GENOMIC DNA]</scope>
    <source>
        <strain evidence="2 3">NH6-79</strain>
    </source>
</reference>
<evidence type="ECO:0000313" key="3">
    <source>
        <dbReference type="Proteomes" id="UP000818603"/>
    </source>
</evidence>
<dbReference type="Pfam" id="PF03372">
    <property type="entry name" value="Exo_endo_phos"/>
    <property type="match status" value="1"/>
</dbReference>
<sequence length="293" mass="32683">MFWIINFILAVLVLAGFAGRFGWPFEIFTSLRPQLALLMLAMAFYMIMIGRPASCLFSLGFAAIAIIGMSAQFRTSPASVEQPDMRIVWANVFHKPSALKRVIQLAEKENADLVLLAEYDGIEMTLPDNWQYRLLPDETTLTKVVILSRGSVDNMAVMDAPFRPVSKVTIETPAGVITVGGIHPHTPMYPSWNRHRNADITAAMKTLGEHKHAVLVGDFNTVPWSQAMIDAERESAMRRVPYGPWSSWMGPLPFFGLPIDHTFVTNDLEAHVRVGRGTGSDHLPLIIDVRILK</sequence>
<protein>
    <recommendedName>
        <fullName evidence="1">Endonuclease/exonuclease/phosphatase domain-containing protein</fullName>
    </recommendedName>
</protein>
<proteinExistence type="predicted"/>
<dbReference type="RefSeq" id="WP_155139185.1">
    <property type="nucleotide sequence ID" value="NZ_BMGZ01000001.1"/>
</dbReference>
<dbReference type="Proteomes" id="UP000818603">
    <property type="component" value="Unassembled WGS sequence"/>
</dbReference>
<evidence type="ECO:0000313" key="2">
    <source>
        <dbReference type="EMBL" id="NHK27879.1"/>
    </source>
</evidence>
<dbReference type="Gene3D" id="3.60.10.10">
    <property type="entry name" value="Endonuclease/exonuclease/phosphatase"/>
    <property type="match status" value="1"/>
</dbReference>
<comment type="caution">
    <text evidence="2">The sequence shown here is derived from an EMBL/GenBank/DDBJ whole genome shotgun (WGS) entry which is preliminary data.</text>
</comment>
<dbReference type="SUPFAM" id="SSF56219">
    <property type="entry name" value="DNase I-like"/>
    <property type="match status" value="1"/>
</dbReference>
<gene>
    <name evidence="2" type="ORF">FF098_008195</name>
</gene>
<dbReference type="InterPro" id="IPR036691">
    <property type="entry name" value="Endo/exonu/phosph_ase_sf"/>
</dbReference>
<feature type="domain" description="Endonuclease/exonuclease/phosphatase" evidence="1">
    <location>
        <begin position="89"/>
        <end position="282"/>
    </location>
</feature>
<dbReference type="InterPro" id="IPR005135">
    <property type="entry name" value="Endo/exonuclease/phosphatase"/>
</dbReference>